<keyword evidence="1" id="KW-0812">Transmembrane</keyword>
<feature type="transmembrane region" description="Helical" evidence="1">
    <location>
        <begin position="127"/>
        <end position="146"/>
    </location>
</feature>
<comment type="caution">
    <text evidence="2">The sequence shown here is derived from an EMBL/GenBank/DDBJ whole genome shotgun (WGS) entry which is preliminary data.</text>
</comment>
<evidence type="ECO:0000256" key="1">
    <source>
        <dbReference type="SAM" id="Phobius"/>
    </source>
</evidence>
<dbReference type="AlphaFoldDB" id="A0A917MRN3"/>
<feature type="transmembrane region" description="Helical" evidence="1">
    <location>
        <begin position="17"/>
        <end position="34"/>
    </location>
</feature>
<proteinExistence type="predicted"/>
<feature type="transmembrane region" description="Helical" evidence="1">
    <location>
        <begin position="84"/>
        <end position="107"/>
    </location>
</feature>
<protein>
    <recommendedName>
        <fullName evidence="4">Cell shape determination protein CcmA</fullName>
    </recommendedName>
</protein>
<sequence>MNAVWAFLNNSDKLRKWLFIYWLVSPFLFMGYALMMSQTASVDLREVLNEPTMAIAFLTSCMTLIMAGMLKGASSENEKTEKVFGIYAVVQQLLVGNLIGALLSYFFARSLWLAPTAPFAPRLKWVLLPGMVLIGFLSLMVILIAVNRVL</sequence>
<dbReference type="EMBL" id="BMDC01000001">
    <property type="protein sequence ID" value="GGH60192.1"/>
    <property type="molecule type" value="Genomic_DNA"/>
</dbReference>
<evidence type="ECO:0000313" key="2">
    <source>
        <dbReference type="EMBL" id="GGH60192.1"/>
    </source>
</evidence>
<feature type="transmembrane region" description="Helical" evidence="1">
    <location>
        <begin position="54"/>
        <end position="72"/>
    </location>
</feature>
<keyword evidence="1" id="KW-0472">Membrane</keyword>
<dbReference type="Proteomes" id="UP000600171">
    <property type="component" value="Unassembled WGS sequence"/>
</dbReference>
<keyword evidence="1" id="KW-1133">Transmembrane helix</keyword>
<name>A0A917MRN3_9MICC</name>
<reference evidence="2 3" key="1">
    <citation type="journal article" date="2014" name="Int. J. Syst. Evol. Microbiol.">
        <title>Complete genome sequence of Corynebacterium casei LMG S-19264T (=DSM 44701T), isolated from a smear-ripened cheese.</title>
        <authorList>
            <consortium name="US DOE Joint Genome Institute (JGI-PGF)"/>
            <person name="Walter F."/>
            <person name="Albersmeier A."/>
            <person name="Kalinowski J."/>
            <person name="Ruckert C."/>
        </authorList>
    </citation>
    <scope>NUCLEOTIDE SEQUENCE [LARGE SCALE GENOMIC DNA]</scope>
    <source>
        <strain evidence="2 3">CCM 8669</strain>
    </source>
</reference>
<gene>
    <name evidence="2" type="ORF">GCM10007359_08130</name>
</gene>
<keyword evidence="3" id="KW-1185">Reference proteome</keyword>
<organism evidence="2 3">
    <name type="scientific">Rothia aerolata</name>
    <dbReference type="NCBI Taxonomy" id="1812262"/>
    <lineage>
        <taxon>Bacteria</taxon>
        <taxon>Bacillati</taxon>
        <taxon>Actinomycetota</taxon>
        <taxon>Actinomycetes</taxon>
        <taxon>Micrococcales</taxon>
        <taxon>Micrococcaceae</taxon>
        <taxon>Rothia</taxon>
    </lineage>
</organism>
<evidence type="ECO:0000313" key="3">
    <source>
        <dbReference type="Proteomes" id="UP000600171"/>
    </source>
</evidence>
<accession>A0A917MRN3</accession>
<evidence type="ECO:0008006" key="4">
    <source>
        <dbReference type="Google" id="ProtNLM"/>
    </source>
</evidence>